<organism evidence="1 2">
    <name type="scientific">Cichorium intybus</name>
    <name type="common">Chicory</name>
    <dbReference type="NCBI Taxonomy" id="13427"/>
    <lineage>
        <taxon>Eukaryota</taxon>
        <taxon>Viridiplantae</taxon>
        <taxon>Streptophyta</taxon>
        <taxon>Embryophyta</taxon>
        <taxon>Tracheophyta</taxon>
        <taxon>Spermatophyta</taxon>
        <taxon>Magnoliopsida</taxon>
        <taxon>eudicotyledons</taxon>
        <taxon>Gunneridae</taxon>
        <taxon>Pentapetalae</taxon>
        <taxon>asterids</taxon>
        <taxon>campanulids</taxon>
        <taxon>Asterales</taxon>
        <taxon>Asteraceae</taxon>
        <taxon>Cichorioideae</taxon>
        <taxon>Cichorieae</taxon>
        <taxon>Cichoriinae</taxon>
        <taxon>Cichorium</taxon>
    </lineage>
</organism>
<sequence length="67" mass="7685">MAANVGNGSVCFVVVFVFLNYLEPKLCWFDQEKWRDRSQGRDFFVRSVNDGVLGNKRMNGRGQRLGV</sequence>
<reference evidence="1 2" key="2">
    <citation type="journal article" date="2022" name="Mol. Ecol. Resour.">
        <title>The genomes of chicory, endive, great burdock and yacon provide insights into Asteraceae paleo-polyploidization history and plant inulin production.</title>
        <authorList>
            <person name="Fan W."/>
            <person name="Wang S."/>
            <person name="Wang H."/>
            <person name="Wang A."/>
            <person name="Jiang F."/>
            <person name="Liu H."/>
            <person name="Zhao H."/>
            <person name="Xu D."/>
            <person name="Zhang Y."/>
        </authorList>
    </citation>
    <scope>NUCLEOTIDE SEQUENCE [LARGE SCALE GENOMIC DNA]</scope>
    <source>
        <strain evidence="2">cv. Punajuju</strain>
        <tissue evidence="1">Leaves</tissue>
    </source>
</reference>
<reference evidence="2" key="1">
    <citation type="journal article" date="2022" name="Mol. Ecol. Resour.">
        <title>The genomes of chicory, endive, great burdock and yacon provide insights into Asteraceae palaeo-polyploidization history and plant inulin production.</title>
        <authorList>
            <person name="Fan W."/>
            <person name="Wang S."/>
            <person name="Wang H."/>
            <person name="Wang A."/>
            <person name="Jiang F."/>
            <person name="Liu H."/>
            <person name="Zhao H."/>
            <person name="Xu D."/>
            <person name="Zhang Y."/>
        </authorList>
    </citation>
    <scope>NUCLEOTIDE SEQUENCE [LARGE SCALE GENOMIC DNA]</scope>
    <source>
        <strain evidence="2">cv. Punajuju</strain>
    </source>
</reference>
<accession>A0ACB9AJG0</accession>
<comment type="caution">
    <text evidence="1">The sequence shown here is derived from an EMBL/GenBank/DDBJ whole genome shotgun (WGS) entry which is preliminary data.</text>
</comment>
<proteinExistence type="predicted"/>
<name>A0ACB9AJG0_CICIN</name>
<dbReference type="EMBL" id="CM042015">
    <property type="protein sequence ID" value="KAI3710297.1"/>
    <property type="molecule type" value="Genomic_DNA"/>
</dbReference>
<evidence type="ECO:0000313" key="2">
    <source>
        <dbReference type="Proteomes" id="UP001055811"/>
    </source>
</evidence>
<evidence type="ECO:0000313" key="1">
    <source>
        <dbReference type="EMBL" id="KAI3710297.1"/>
    </source>
</evidence>
<protein>
    <submittedName>
        <fullName evidence="1">Uncharacterized protein</fullName>
    </submittedName>
</protein>
<keyword evidence="2" id="KW-1185">Reference proteome</keyword>
<dbReference type="Proteomes" id="UP001055811">
    <property type="component" value="Linkage Group LG07"/>
</dbReference>
<gene>
    <name evidence="1" type="ORF">L2E82_40075</name>
</gene>